<dbReference type="EMBL" id="BART01004116">
    <property type="protein sequence ID" value="GAG66548.1"/>
    <property type="molecule type" value="Genomic_DNA"/>
</dbReference>
<comment type="caution">
    <text evidence="1">The sequence shown here is derived from an EMBL/GenBank/DDBJ whole genome shotgun (WGS) entry which is preliminary data.</text>
</comment>
<sequence length="52" mass="6151">MMKEIEDNIAILKDMAEQARDSQTLPEYLRIQNAMLKGMLETLELFYKLMTQ</sequence>
<name>X1A1C5_9ZZZZ</name>
<protein>
    <submittedName>
        <fullName evidence="1">Uncharacterized protein</fullName>
    </submittedName>
</protein>
<accession>X1A1C5</accession>
<proteinExistence type="predicted"/>
<gene>
    <name evidence="1" type="ORF">S01H4_10636</name>
</gene>
<evidence type="ECO:0000313" key="1">
    <source>
        <dbReference type="EMBL" id="GAG66548.1"/>
    </source>
</evidence>
<organism evidence="1">
    <name type="scientific">marine sediment metagenome</name>
    <dbReference type="NCBI Taxonomy" id="412755"/>
    <lineage>
        <taxon>unclassified sequences</taxon>
        <taxon>metagenomes</taxon>
        <taxon>ecological metagenomes</taxon>
    </lineage>
</organism>
<dbReference type="AlphaFoldDB" id="X1A1C5"/>
<reference evidence="1" key="1">
    <citation type="journal article" date="2014" name="Front. Microbiol.">
        <title>High frequency of phylogenetically diverse reductive dehalogenase-homologous genes in deep subseafloor sedimentary metagenomes.</title>
        <authorList>
            <person name="Kawai M."/>
            <person name="Futagami T."/>
            <person name="Toyoda A."/>
            <person name="Takaki Y."/>
            <person name="Nishi S."/>
            <person name="Hori S."/>
            <person name="Arai W."/>
            <person name="Tsubouchi T."/>
            <person name="Morono Y."/>
            <person name="Uchiyama I."/>
            <person name="Ito T."/>
            <person name="Fujiyama A."/>
            <person name="Inagaki F."/>
            <person name="Takami H."/>
        </authorList>
    </citation>
    <scope>NUCLEOTIDE SEQUENCE</scope>
    <source>
        <strain evidence="1">Expedition CK06-06</strain>
    </source>
</reference>